<sequence>MAPQVDPEQRTAAVTRLRQLRTAGQSTSRHVRLAADGLGVAERTVWRRLGSGAAGEQGRRRGRAPYRLSEIDREALAFFHGSVAAVHRARAGDELAARRTAADLCAESGRKHIDERIVANTYALLGGTQ</sequence>
<dbReference type="Proteomes" id="UP000077701">
    <property type="component" value="Unassembled WGS sequence"/>
</dbReference>
<dbReference type="AlphaFoldDB" id="A0A171DLP6"/>
<proteinExistence type="predicted"/>
<dbReference type="EMBL" id="BDCX01000015">
    <property type="protein sequence ID" value="GAT69820.1"/>
    <property type="molecule type" value="Genomic_DNA"/>
</dbReference>
<name>A0A171DLP6_9ACTN</name>
<reference evidence="1 2" key="1">
    <citation type="journal article" date="2016" name="Genome Announc.">
        <title>Draft Genome Sequence of Planomonospora sphaerica JCM9374, a Rare Actinomycete.</title>
        <authorList>
            <person name="Dohra H."/>
            <person name="Suzuki T."/>
            <person name="Inoue Y."/>
            <person name="Kodani S."/>
        </authorList>
    </citation>
    <scope>NUCLEOTIDE SEQUENCE [LARGE SCALE GENOMIC DNA]</scope>
    <source>
        <strain evidence="1 2">JCM 9374</strain>
    </source>
</reference>
<organism evidence="1 2">
    <name type="scientific">Planomonospora sphaerica</name>
    <dbReference type="NCBI Taxonomy" id="161355"/>
    <lineage>
        <taxon>Bacteria</taxon>
        <taxon>Bacillati</taxon>
        <taxon>Actinomycetota</taxon>
        <taxon>Actinomycetes</taxon>
        <taxon>Streptosporangiales</taxon>
        <taxon>Streptosporangiaceae</taxon>
        <taxon>Planomonospora</taxon>
    </lineage>
</organism>
<accession>A0A171DLP6</accession>
<dbReference type="STRING" id="161355.PS9374_05500"/>
<keyword evidence="2" id="KW-1185">Reference proteome</keyword>
<dbReference type="RefSeq" id="WP_068901565.1">
    <property type="nucleotide sequence ID" value="NZ_BDCX01000015.1"/>
</dbReference>
<reference evidence="2" key="2">
    <citation type="submission" date="2016-04" db="EMBL/GenBank/DDBJ databases">
        <title>Planomonospora sphaerica JCM9374 whole genome shotgun sequence.</title>
        <authorList>
            <person name="Suzuki T."/>
            <person name="Dohra H."/>
            <person name="Kodani S."/>
        </authorList>
    </citation>
    <scope>NUCLEOTIDE SEQUENCE [LARGE SCALE GENOMIC DNA]</scope>
    <source>
        <strain evidence="2">JCM 9374</strain>
    </source>
</reference>
<gene>
    <name evidence="1" type="ORF">PS9374_05500</name>
</gene>
<protein>
    <submittedName>
        <fullName evidence="1">Transposase</fullName>
    </submittedName>
</protein>
<evidence type="ECO:0000313" key="2">
    <source>
        <dbReference type="Proteomes" id="UP000077701"/>
    </source>
</evidence>
<evidence type="ECO:0000313" key="1">
    <source>
        <dbReference type="EMBL" id="GAT69820.1"/>
    </source>
</evidence>
<comment type="caution">
    <text evidence="1">The sequence shown here is derived from an EMBL/GenBank/DDBJ whole genome shotgun (WGS) entry which is preliminary data.</text>
</comment>